<comment type="subcellular location">
    <subcellularLocation>
        <location evidence="1">Cell membrane</location>
        <topology evidence="1">Multi-pass membrane protein</topology>
    </subcellularLocation>
</comment>
<feature type="transmembrane region" description="Helical" evidence="7">
    <location>
        <begin position="362"/>
        <end position="383"/>
    </location>
</feature>
<feature type="transmembrane region" description="Helical" evidence="7">
    <location>
        <begin position="335"/>
        <end position="356"/>
    </location>
</feature>
<dbReference type="PANTHER" id="PTHR23517">
    <property type="entry name" value="RESISTANCE PROTEIN MDTM, PUTATIVE-RELATED-RELATED"/>
    <property type="match status" value="1"/>
</dbReference>
<accession>A0ABU9DL46</accession>
<sequence>MLTLTKPAGSMVLYGAILFLMEFVRGAFLVSFLPTYGVQQLGLAAAGIGIAVSLHYVTDTLVKCAAGYLLDRFALRIVAPVGLALSLAGLLLVQQAHTLWVLAAASALFGAGMSPVWLGGLSRAGTERRASHMGVMYTCWLAGLGAGPVVLNFILDRSYLASYWLMAGLWGAALVLSLFIGGQGSSAVQTPAAIPFGVQLTLLWERLRSMRVLLPAMILQTTAAGMLVPVLPSFAQSSLGLAYSQYSLVLLAAGGLTVAGLIPFGRLSDRYDRRWFVMLGFASFAVCLFALTRIAGLGPAVCVAAVLGLSYAAVLPAWNSVLAQYVPPEQKGMGWGLFSSVEGIGVMIGPVLGGWIADHFHARAAILSSAALLGGVAIYYAFVSSGLLKRGTMA</sequence>
<feature type="transmembrane region" description="Helical" evidence="7">
    <location>
        <begin position="41"/>
        <end position="61"/>
    </location>
</feature>
<name>A0ABU9DL46_9BACL</name>
<proteinExistence type="predicted"/>
<dbReference type="PROSITE" id="PS50850">
    <property type="entry name" value="MFS"/>
    <property type="match status" value="1"/>
</dbReference>
<protein>
    <submittedName>
        <fullName evidence="9">MFS transporter</fullName>
    </submittedName>
</protein>
<feature type="transmembrane region" description="Helical" evidence="7">
    <location>
        <begin position="12"/>
        <end position="35"/>
    </location>
</feature>
<dbReference type="RefSeq" id="WP_341416668.1">
    <property type="nucleotide sequence ID" value="NZ_JBBPCC010000010.1"/>
</dbReference>
<evidence type="ECO:0000256" key="3">
    <source>
        <dbReference type="ARBA" id="ARBA00022475"/>
    </source>
</evidence>
<evidence type="ECO:0000259" key="8">
    <source>
        <dbReference type="PROSITE" id="PS50850"/>
    </source>
</evidence>
<feature type="transmembrane region" description="Helical" evidence="7">
    <location>
        <begin position="161"/>
        <end position="180"/>
    </location>
</feature>
<keyword evidence="6 7" id="KW-0472">Membrane</keyword>
<dbReference type="Gene3D" id="1.20.1250.20">
    <property type="entry name" value="MFS general substrate transporter like domains"/>
    <property type="match status" value="2"/>
</dbReference>
<dbReference type="CDD" id="cd17325">
    <property type="entry name" value="MFS_MdtG_SLC18_like"/>
    <property type="match status" value="1"/>
</dbReference>
<feature type="transmembrane region" description="Helical" evidence="7">
    <location>
        <begin position="243"/>
        <end position="264"/>
    </location>
</feature>
<organism evidence="9 10">
    <name type="scientific">Paenibacillus filicis</name>
    <dbReference type="NCBI Taxonomy" id="669464"/>
    <lineage>
        <taxon>Bacteria</taxon>
        <taxon>Bacillati</taxon>
        <taxon>Bacillota</taxon>
        <taxon>Bacilli</taxon>
        <taxon>Bacillales</taxon>
        <taxon>Paenibacillaceae</taxon>
        <taxon>Paenibacillus</taxon>
    </lineage>
</organism>
<dbReference type="InterPro" id="IPR036259">
    <property type="entry name" value="MFS_trans_sf"/>
</dbReference>
<feature type="transmembrane region" description="Helical" evidence="7">
    <location>
        <begin position="134"/>
        <end position="155"/>
    </location>
</feature>
<evidence type="ECO:0000256" key="6">
    <source>
        <dbReference type="ARBA" id="ARBA00023136"/>
    </source>
</evidence>
<keyword evidence="5 7" id="KW-1133">Transmembrane helix</keyword>
<dbReference type="Pfam" id="PF07690">
    <property type="entry name" value="MFS_1"/>
    <property type="match status" value="1"/>
</dbReference>
<dbReference type="Proteomes" id="UP001469365">
    <property type="component" value="Unassembled WGS sequence"/>
</dbReference>
<evidence type="ECO:0000313" key="10">
    <source>
        <dbReference type="Proteomes" id="UP001469365"/>
    </source>
</evidence>
<dbReference type="InterPro" id="IPR050171">
    <property type="entry name" value="MFS_Transporters"/>
</dbReference>
<keyword evidence="2" id="KW-0813">Transport</keyword>
<evidence type="ECO:0000256" key="1">
    <source>
        <dbReference type="ARBA" id="ARBA00004651"/>
    </source>
</evidence>
<gene>
    <name evidence="9" type="ORF">WMW72_16760</name>
</gene>
<feature type="transmembrane region" description="Helical" evidence="7">
    <location>
        <begin position="276"/>
        <end position="297"/>
    </location>
</feature>
<evidence type="ECO:0000313" key="9">
    <source>
        <dbReference type="EMBL" id="MEK8129559.1"/>
    </source>
</evidence>
<comment type="caution">
    <text evidence="9">The sequence shown here is derived from an EMBL/GenBank/DDBJ whole genome shotgun (WGS) entry which is preliminary data.</text>
</comment>
<dbReference type="InterPro" id="IPR020846">
    <property type="entry name" value="MFS_dom"/>
</dbReference>
<dbReference type="InterPro" id="IPR011701">
    <property type="entry name" value="MFS"/>
</dbReference>
<feature type="domain" description="Major facilitator superfamily (MFS) profile" evidence="8">
    <location>
        <begin position="209"/>
        <end position="394"/>
    </location>
</feature>
<feature type="transmembrane region" description="Helical" evidence="7">
    <location>
        <begin position="212"/>
        <end position="231"/>
    </location>
</feature>
<dbReference type="EMBL" id="JBBPCC010000010">
    <property type="protein sequence ID" value="MEK8129559.1"/>
    <property type="molecule type" value="Genomic_DNA"/>
</dbReference>
<evidence type="ECO:0000256" key="5">
    <source>
        <dbReference type="ARBA" id="ARBA00022989"/>
    </source>
</evidence>
<evidence type="ECO:0000256" key="7">
    <source>
        <dbReference type="SAM" id="Phobius"/>
    </source>
</evidence>
<feature type="transmembrane region" description="Helical" evidence="7">
    <location>
        <begin position="99"/>
        <end position="122"/>
    </location>
</feature>
<evidence type="ECO:0000256" key="4">
    <source>
        <dbReference type="ARBA" id="ARBA00022692"/>
    </source>
</evidence>
<feature type="transmembrane region" description="Helical" evidence="7">
    <location>
        <begin position="303"/>
        <end position="323"/>
    </location>
</feature>
<keyword evidence="3" id="KW-1003">Cell membrane</keyword>
<evidence type="ECO:0000256" key="2">
    <source>
        <dbReference type="ARBA" id="ARBA00022448"/>
    </source>
</evidence>
<reference evidence="9 10" key="1">
    <citation type="submission" date="2024-04" db="EMBL/GenBank/DDBJ databases">
        <title>draft genome sequnece of Paenibacillus filicis.</title>
        <authorList>
            <person name="Kim D.-U."/>
        </authorList>
    </citation>
    <scope>NUCLEOTIDE SEQUENCE [LARGE SCALE GENOMIC DNA]</scope>
    <source>
        <strain evidence="9 10">KACC14197</strain>
    </source>
</reference>
<feature type="transmembrane region" description="Helical" evidence="7">
    <location>
        <begin position="73"/>
        <end position="93"/>
    </location>
</feature>
<keyword evidence="10" id="KW-1185">Reference proteome</keyword>
<keyword evidence="4 7" id="KW-0812">Transmembrane</keyword>
<dbReference type="SUPFAM" id="SSF103473">
    <property type="entry name" value="MFS general substrate transporter"/>
    <property type="match status" value="1"/>
</dbReference>